<dbReference type="GO" id="GO:0016020">
    <property type="term" value="C:membrane"/>
    <property type="evidence" value="ECO:0007669"/>
    <property type="project" value="UniProtKB-SubCell"/>
</dbReference>
<name>A0A2U1TFU3_9MICO</name>
<evidence type="ECO:0000313" key="8">
    <source>
        <dbReference type="Proteomes" id="UP000244962"/>
    </source>
</evidence>
<proteinExistence type="predicted"/>
<dbReference type="PROSITE" id="PS50835">
    <property type="entry name" value="IG_LIKE"/>
    <property type="match status" value="1"/>
</dbReference>
<protein>
    <submittedName>
        <fullName evidence="7">Neutral zinc metallopeptidase</fullName>
    </submittedName>
</protein>
<keyword evidence="3 5" id="KW-1133">Transmembrane helix</keyword>
<evidence type="ECO:0000256" key="1">
    <source>
        <dbReference type="ARBA" id="ARBA00004167"/>
    </source>
</evidence>
<organism evidence="7 8">
    <name type="scientific">Mycetocola zhujimingii</name>
    <dbReference type="NCBI Taxonomy" id="2079792"/>
    <lineage>
        <taxon>Bacteria</taxon>
        <taxon>Bacillati</taxon>
        <taxon>Actinomycetota</taxon>
        <taxon>Actinomycetes</taxon>
        <taxon>Micrococcales</taxon>
        <taxon>Microbacteriaceae</taxon>
        <taxon>Mycetocola</taxon>
    </lineage>
</organism>
<dbReference type="RefSeq" id="WP_108962352.1">
    <property type="nucleotide sequence ID" value="NZ_QEFB01000002.1"/>
</dbReference>
<dbReference type="PANTHER" id="PTHR30168:SF0">
    <property type="entry name" value="INNER MEMBRANE PROTEIN"/>
    <property type="match status" value="1"/>
</dbReference>
<gene>
    <name evidence="7" type="ORF">DF223_04575</name>
</gene>
<evidence type="ECO:0000313" key="7">
    <source>
        <dbReference type="EMBL" id="PWC07736.1"/>
    </source>
</evidence>
<evidence type="ECO:0000259" key="6">
    <source>
        <dbReference type="PROSITE" id="PS50835"/>
    </source>
</evidence>
<keyword evidence="2 5" id="KW-0812">Transmembrane</keyword>
<dbReference type="Proteomes" id="UP000244962">
    <property type="component" value="Unassembled WGS sequence"/>
</dbReference>
<evidence type="ECO:0000256" key="3">
    <source>
        <dbReference type="ARBA" id="ARBA00022989"/>
    </source>
</evidence>
<evidence type="ECO:0000256" key="2">
    <source>
        <dbReference type="ARBA" id="ARBA00022692"/>
    </source>
</evidence>
<sequence>MTFNPDSDISGSNVRKRGRGTAIGVGGGGLAVVAVFLIAQFTGIDLSGFIGGGGEAGGSAPSSTSLSEQCKTGEDANENIECLMSGAGASIDAFWIDNYGTVASGEYRTPGFELFESSTTTACGAASSSTGPFYCPGDETIFVDTSFFAQLRQPPFDTTGGPLAQLYIAAHEWGHHIQAISGIMESADRTGTGPDSDSVRIELQADCFAGAWVAGASETEDKNGVTYLERPTAAQIADALDAAAAVGDDRIQAGSGQGVNSEAWTHGSSEQRQRWFNAGREGGPGACDTFAVDGSQL</sequence>
<keyword evidence="8" id="KW-1185">Reference proteome</keyword>
<dbReference type="InterPro" id="IPR007343">
    <property type="entry name" value="Uncharacterised_pept_Zn_put"/>
</dbReference>
<accession>A0A2U1TFU3</accession>
<dbReference type="InterPro" id="IPR007110">
    <property type="entry name" value="Ig-like_dom"/>
</dbReference>
<evidence type="ECO:0000256" key="4">
    <source>
        <dbReference type="ARBA" id="ARBA00023136"/>
    </source>
</evidence>
<keyword evidence="4 5" id="KW-0472">Membrane</keyword>
<evidence type="ECO:0000256" key="5">
    <source>
        <dbReference type="SAM" id="Phobius"/>
    </source>
</evidence>
<feature type="transmembrane region" description="Helical" evidence="5">
    <location>
        <begin position="21"/>
        <end position="41"/>
    </location>
</feature>
<comment type="subcellular location">
    <subcellularLocation>
        <location evidence="1">Membrane</location>
        <topology evidence="1">Single-pass membrane protein</topology>
    </subcellularLocation>
</comment>
<feature type="domain" description="Ig-like" evidence="6">
    <location>
        <begin position="61"/>
        <end position="135"/>
    </location>
</feature>
<reference evidence="8" key="1">
    <citation type="submission" date="2018-04" db="EMBL/GenBank/DDBJ databases">
        <authorList>
            <person name="Liu S."/>
            <person name="Wang Z."/>
            <person name="Li J."/>
        </authorList>
    </citation>
    <scope>NUCLEOTIDE SEQUENCE [LARGE SCALE GENOMIC DNA]</scope>
    <source>
        <strain evidence="8">622</strain>
    </source>
</reference>
<comment type="caution">
    <text evidence="7">The sequence shown here is derived from an EMBL/GenBank/DDBJ whole genome shotgun (WGS) entry which is preliminary data.</text>
</comment>
<dbReference type="PANTHER" id="PTHR30168">
    <property type="entry name" value="PUTATIVE MEMBRANE PROTEIN YPFJ"/>
    <property type="match status" value="1"/>
</dbReference>
<dbReference type="Pfam" id="PF04228">
    <property type="entry name" value="Zn_peptidase"/>
    <property type="match status" value="1"/>
</dbReference>
<dbReference type="EMBL" id="QEFB01000002">
    <property type="protein sequence ID" value="PWC07736.1"/>
    <property type="molecule type" value="Genomic_DNA"/>
</dbReference>
<dbReference type="AlphaFoldDB" id="A0A2U1TFU3"/>